<comment type="caution">
    <text evidence="1">The sequence shown here is derived from an EMBL/GenBank/DDBJ whole genome shotgun (WGS) entry which is preliminary data.</text>
</comment>
<evidence type="ECO:0000313" key="1">
    <source>
        <dbReference type="EMBL" id="GAI10157.1"/>
    </source>
</evidence>
<dbReference type="AlphaFoldDB" id="X1KSV0"/>
<reference evidence="1" key="1">
    <citation type="journal article" date="2014" name="Front. Microbiol.">
        <title>High frequency of phylogenetically diverse reductive dehalogenase-homologous genes in deep subseafloor sedimentary metagenomes.</title>
        <authorList>
            <person name="Kawai M."/>
            <person name="Futagami T."/>
            <person name="Toyoda A."/>
            <person name="Takaki Y."/>
            <person name="Nishi S."/>
            <person name="Hori S."/>
            <person name="Arai W."/>
            <person name="Tsubouchi T."/>
            <person name="Morono Y."/>
            <person name="Uchiyama I."/>
            <person name="Ito T."/>
            <person name="Fujiyama A."/>
            <person name="Inagaki F."/>
            <person name="Takami H."/>
        </authorList>
    </citation>
    <scope>NUCLEOTIDE SEQUENCE</scope>
    <source>
        <strain evidence="1">Expedition CK06-06</strain>
    </source>
</reference>
<organism evidence="1">
    <name type="scientific">marine sediment metagenome</name>
    <dbReference type="NCBI Taxonomy" id="412755"/>
    <lineage>
        <taxon>unclassified sequences</taxon>
        <taxon>metagenomes</taxon>
        <taxon>ecological metagenomes</taxon>
    </lineage>
</organism>
<feature type="non-terminal residue" evidence="1">
    <location>
        <position position="1"/>
    </location>
</feature>
<gene>
    <name evidence="1" type="ORF">S06H3_10706</name>
</gene>
<dbReference type="EMBL" id="BARV01005021">
    <property type="protein sequence ID" value="GAI10157.1"/>
    <property type="molecule type" value="Genomic_DNA"/>
</dbReference>
<name>X1KSV0_9ZZZZ</name>
<proteinExistence type="predicted"/>
<accession>X1KSV0</accession>
<sequence length="29" mass="3560">FDTLQEYIFSLLNRHQRLKELVLFNFSTS</sequence>
<protein>
    <submittedName>
        <fullName evidence="1">Uncharacterized protein</fullName>
    </submittedName>
</protein>